<dbReference type="Gene3D" id="3.10.310.30">
    <property type="match status" value="1"/>
</dbReference>
<evidence type="ECO:0000313" key="10">
    <source>
        <dbReference type="Proteomes" id="UP001549146"/>
    </source>
</evidence>
<dbReference type="Pfam" id="PF17768">
    <property type="entry name" value="RecJ_OB"/>
    <property type="match status" value="1"/>
</dbReference>
<comment type="caution">
    <text evidence="9">The sequence shown here is derived from an EMBL/GenBank/DDBJ whole genome shotgun (WGS) entry which is preliminary data.</text>
</comment>
<evidence type="ECO:0000259" key="6">
    <source>
        <dbReference type="Pfam" id="PF01368"/>
    </source>
</evidence>
<keyword evidence="5 9" id="KW-0269">Exonuclease</keyword>
<evidence type="ECO:0000259" key="7">
    <source>
        <dbReference type="Pfam" id="PF02272"/>
    </source>
</evidence>
<evidence type="ECO:0000256" key="1">
    <source>
        <dbReference type="ARBA" id="ARBA00005915"/>
    </source>
</evidence>
<dbReference type="InterPro" id="IPR041122">
    <property type="entry name" value="RecJ_OB"/>
</dbReference>
<dbReference type="InterPro" id="IPR038763">
    <property type="entry name" value="DHH_sf"/>
</dbReference>
<evidence type="ECO:0000256" key="3">
    <source>
        <dbReference type="ARBA" id="ARBA00022722"/>
    </source>
</evidence>
<protein>
    <recommendedName>
        <fullName evidence="2">Single-stranded-DNA-specific exonuclease RecJ</fullName>
    </recommendedName>
</protein>
<dbReference type="PANTHER" id="PTHR30255">
    <property type="entry name" value="SINGLE-STRANDED-DNA-SPECIFIC EXONUCLEASE RECJ"/>
    <property type="match status" value="1"/>
</dbReference>
<keyword evidence="10" id="KW-1185">Reference proteome</keyword>
<dbReference type="Pfam" id="PF02272">
    <property type="entry name" value="DHHA1"/>
    <property type="match status" value="1"/>
</dbReference>
<evidence type="ECO:0000256" key="5">
    <source>
        <dbReference type="ARBA" id="ARBA00022839"/>
    </source>
</evidence>
<accession>A0ABV2LQ07</accession>
<feature type="domain" description="DHHA1" evidence="7">
    <location>
        <begin position="331"/>
        <end position="422"/>
    </location>
</feature>
<keyword evidence="3" id="KW-0540">Nuclease</keyword>
<evidence type="ECO:0000256" key="4">
    <source>
        <dbReference type="ARBA" id="ARBA00022801"/>
    </source>
</evidence>
<dbReference type="NCBIfam" id="TIGR00644">
    <property type="entry name" value="recJ"/>
    <property type="match status" value="1"/>
</dbReference>
<evidence type="ECO:0000256" key="2">
    <source>
        <dbReference type="ARBA" id="ARBA00019841"/>
    </source>
</evidence>
<sequence length="548" mass="62186">MNEVRLPKPLAITLAQRGITNFDEAKNYFRPQLDQLYDPMLMKDMDKAVERLVQAIENQENILVYGDYDVDGTTSVAMMYDFLTSIYPNVSYYIPDRYSEGYGISFQGIDFADDNDISLIVALDCGIKAIDKIAYANDKNIDFIICDHHLAGETIPDAVAVLDPKRADCDYPFKELSGCGVGFKLIQALAKKLEIPQEEILNYLDYLVVSIAADIVPIVDENRILAYYGLKKLKENPRLGLASLLGETSRESLNVSNIVFTIAPKINATGRLEHASQSVELLISKDAEKIKTFTSQINDLNAQRKETDGNVTVEAIQQIKEDGEEDRFTTVVYNPDWHKGVLGIVASRLIETYYRPTLVLTQGNEGEITGSARSIKDFDLYEVIDACSEFLSKYGGHRFAAGLTMPEENFIPFKEKFEELVKSKIRPIQRKPTIDIDTELSFSDITPNFLSILKQMDPFGPENMTPVFMTKNLIGGEVKEMGKKSEHLRLQLWDEKSKKQYSAVGFGMGHLATDFRYRRFDVVYTIDENHWKGNSYLQFTIRDVRFKD</sequence>
<dbReference type="SUPFAM" id="SSF64182">
    <property type="entry name" value="DHH phosphoesterases"/>
    <property type="match status" value="1"/>
</dbReference>
<keyword evidence="4 9" id="KW-0378">Hydrolase</keyword>
<dbReference type="InterPro" id="IPR004610">
    <property type="entry name" value="RecJ"/>
</dbReference>
<dbReference type="GO" id="GO:0004527">
    <property type="term" value="F:exonuclease activity"/>
    <property type="evidence" value="ECO:0007669"/>
    <property type="project" value="UniProtKB-KW"/>
</dbReference>
<comment type="similarity">
    <text evidence="1">Belongs to the RecJ family.</text>
</comment>
<dbReference type="EMBL" id="JBEPMO010000001">
    <property type="protein sequence ID" value="MET3730650.1"/>
    <property type="molecule type" value="Genomic_DNA"/>
</dbReference>
<reference evidence="9 10" key="1">
    <citation type="submission" date="2024-06" db="EMBL/GenBank/DDBJ databases">
        <title>Genomic Encyclopedia of Type Strains, Phase IV (KMG-IV): sequencing the most valuable type-strain genomes for metagenomic binning, comparative biology and taxonomic classification.</title>
        <authorList>
            <person name="Goeker M."/>
        </authorList>
    </citation>
    <scope>NUCLEOTIDE SEQUENCE [LARGE SCALE GENOMIC DNA]</scope>
    <source>
        <strain evidence="9 10">DSM 29388</strain>
    </source>
</reference>
<organism evidence="9 10">
    <name type="scientific">Moheibacter stercoris</name>
    <dbReference type="NCBI Taxonomy" id="1628251"/>
    <lineage>
        <taxon>Bacteria</taxon>
        <taxon>Pseudomonadati</taxon>
        <taxon>Bacteroidota</taxon>
        <taxon>Flavobacteriia</taxon>
        <taxon>Flavobacteriales</taxon>
        <taxon>Weeksellaceae</taxon>
        <taxon>Moheibacter</taxon>
    </lineage>
</organism>
<dbReference type="InterPro" id="IPR003156">
    <property type="entry name" value="DHHA1_dom"/>
</dbReference>
<name>A0ABV2LQ07_9FLAO</name>
<dbReference type="Proteomes" id="UP001549146">
    <property type="component" value="Unassembled WGS sequence"/>
</dbReference>
<gene>
    <name evidence="9" type="ORF">ABID46_000202</name>
</gene>
<dbReference type="InterPro" id="IPR051673">
    <property type="entry name" value="SSDNA_exonuclease_RecJ"/>
</dbReference>
<dbReference type="Pfam" id="PF01368">
    <property type="entry name" value="DHH"/>
    <property type="match status" value="1"/>
</dbReference>
<evidence type="ECO:0000313" key="9">
    <source>
        <dbReference type="EMBL" id="MET3730650.1"/>
    </source>
</evidence>
<dbReference type="InterPro" id="IPR001667">
    <property type="entry name" value="DDH_dom"/>
</dbReference>
<feature type="domain" description="DDH" evidence="6">
    <location>
        <begin position="61"/>
        <end position="208"/>
    </location>
</feature>
<proteinExistence type="inferred from homology"/>
<dbReference type="PANTHER" id="PTHR30255:SF2">
    <property type="entry name" value="SINGLE-STRANDED-DNA-SPECIFIC EXONUCLEASE RECJ"/>
    <property type="match status" value="1"/>
</dbReference>
<dbReference type="Gene3D" id="3.90.1640.30">
    <property type="match status" value="1"/>
</dbReference>
<evidence type="ECO:0000259" key="8">
    <source>
        <dbReference type="Pfam" id="PF17768"/>
    </source>
</evidence>
<feature type="domain" description="RecJ OB" evidence="8">
    <location>
        <begin position="436"/>
        <end position="543"/>
    </location>
</feature>